<feature type="transmembrane region" description="Helical" evidence="1">
    <location>
        <begin position="124"/>
        <end position="149"/>
    </location>
</feature>
<keyword evidence="1" id="KW-1133">Transmembrane helix</keyword>
<accession>A0A543A7Z8</accession>
<dbReference type="EMBL" id="VFOV01000001">
    <property type="protein sequence ID" value="TQL68606.1"/>
    <property type="molecule type" value="Genomic_DNA"/>
</dbReference>
<evidence type="ECO:0000313" key="2">
    <source>
        <dbReference type="EMBL" id="TQL68606.1"/>
    </source>
</evidence>
<feature type="transmembrane region" description="Helical" evidence="1">
    <location>
        <begin position="194"/>
        <end position="211"/>
    </location>
</feature>
<comment type="caution">
    <text evidence="2">The sequence shown here is derived from an EMBL/GenBank/DDBJ whole genome shotgun (WGS) entry which is preliminary data.</text>
</comment>
<evidence type="ECO:0008006" key="4">
    <source>
        <dbReference type="Google" id="ProtNLM"/>
    </source>
</evidence>
<keyword evidence="1" id="KW-0812">Transmembrane</keyword>
<protein>
    <recommendedName>
        <fullName evidence="4">ABC-type transport system involved in multi-copper enzyme maturation permease subunit</fullName>
    </recommendedName>
</protein>
<dbReference type="RefSeq" id="WP_141780578.1">
    <property type="nucleotide sequence ID" value="NZ_VFOV01000001.1"/>
</dbReference>
<feature type="transmembrane region" description="Helical" evidence="1">
    <location>
        <begin position="21"/>
        <end position="42"/>
    </location>
</feature>
<keyword evidence="1" id="KW-0472">Membrane</keyword>
<organism evidence="2 3">
    <name type="scientific">Nocardioides albertanoniae</name>
    <dbReference type="NCBI Taxonomy" id="1175486"/>
    <lineage>
        <taxon>Bacteria</taxon>
        <taxon>Bacillati</taxon>
        <taxon>Actinomycetota</taxon>
        <taxon>Actinomycetes</taxon>
        <taxon>Propionibacteriales</taxon>
        <taxon>Nocardioidaceae</taxon>
        <taxon>Nocardioides</taxon>
    </lineage>
</organism>
<name>A0A543A7Z8_9ACTN</name>
<sequence>MNALKALANSTAAELLRVRKWSAVWVIVGAWLALSLSFGYAFNYVAYKTGDDNFAGDGASKAQLLGELMPASIPDVIVSGLPMFGGALAMVVGALVAGNGFGWGTWKTVFTQGPSRFASVGGSLVAVTVFIFAMMAATLALCAGVSILIAVTEGEAITMPGLVELAQSFGAGFLVLEMWALIGVLVGVLAKGPALAVGLGLVWSLVVENLLRGVGNLLSGIEAVTNALPGTAGGSLAGAIIGGPNGTPGVLDAISGERALLTVAAYVVVAAAGAVVVMRRRDLA</sequence>
<feature type="transmembrane region" description="Helical" evidence="1">
    <location>
        <begin position="76"/>
        <end position="103"/>
    </location>
</feature>
<evidence type="ECO:0000313" key="3">
    <source>
        <dbReference type="Proteomes" id="UP000320209"/>
    </source>
</evidence>
<dbReference type="OrthoDB" id="3376858at2"/>
<keyword evidence="3" id="KW-1185">Reference proteome</keyword>
<gene>
    <name evidence="2" type="ORF">FB381_2501</name>
</gene>
<reference evidence="2 3" key="1">
    <citation type="submission" date="2019-06" db="EMBL/GenBank/DDBJ databases">
        <title>Sequencing the genomes of 1000 actinobacteria strains.</title>
        <authorList>
            <person name="Klenk H.-P."/>
        </authorList>
    </citation>
    <scope>NUCLEOTIDE SEQUENCE [LARGE SCALE GENOMIC DNA]</scope>
    <source>
        <strain evidence="2 3">DSM 25218</strain>
    </source>
</reference>
<proteinExistence type="predicted"/>
<feature type="transmembrane region" description="Helical" evidence="1">
    <location>
        <begin position="259"/>
        <end position="278"/>
    </location>
</feature>
<dbReference type="Proteomes" id="UP000320209">
    <property type="component" value="Unassembled WGS sequence"/>
</dbReference>
<dbReference type="AlphaFoldDB" id="A0A543A7Z8"/>
<evidence type="ECO:0000256" key="1">
    <source>
        <dbReference type="SAM" id="Phobius"/>
    </source>
</evidence>